<evidence type="ECO:0000313" key="3">
    <source>
        <dbReference type="Proteomes" id="UP000007880"/>
    </source>
</evidence>
<sequence length="418" mass="47263">MQLIDIRLTMAFVWIVGCALFTVQLWYRQGSIQLPTIGWAMFAAFVVRILPSALLPLGAGYEMYVFEQAGEMVFRGESVYLSNIAHPYLPLQIYVFAISAWLADVVGMSFPFWAKLPSIIADTLMTFVIFLSASRLRTPSDAILVSWLYAFNPVVILVSAYQGQFDAIPLLLMVCAWYIFEFSHKRREIASSFVLGFGVLSKTYPAILFPILLLRMKRTAQWALATLALAIVPAVAILIFELLFPNSIQPMVRRALRAGPIPGWWGYSAVINAWVQLTGVGKPFYEIVVLVGRYLALTAALGVIWKTRRSPVLISLQLTILTLFTLIPNLGLQSLTWLIPIGLLTGASELKVYTFGAFIHMIVSYWGLHLTNGLYLLMPAFYADLTIQLSSLTVWIPVIWWWWRELRHQGLFPVHRHL</sequence>
<feature type="transmembrane region" description="Helical" evidence="1">
    <location>
        <begin position="380"/>
        <end position="403"/>
    </location>
</feature>
<dbReference type="KEGG" id="cap:CLDAP_02100"/>
<dbReference type="PROSITE" id="PS51257">
    <property type="entry name" value="PROKAR_LIPOPROTEIN"/>
    <property type="match status" value="1"/>
</dbReference>
<feature type="transmembrane region" description="Helical" evidence="1">
    <location>
        <begin position="119"/>
        <end position="136"/>
    </location>
</feature>
<dbReference type="OrthoDB" id="146434at2"/>
<keyword evidence="1" id="KW-0472">Membrane</keyword>
<dbReference type="EMBL" id="AP012337">
    <property type="protein sequence ID" value="BAL98249.1"/>
    <property type="molecule type" value="Genomic_DNA"/>
</dbReference>
<feature type="transmembrane region" description="Helical" evidence="1">
    <location>
        <begin position="220"/>
        <end position="244"/>
    </location>
</feature>
<feature type="transmembrane region" description="Helical" evidence="1">
    <location>
        <begin position="287"/>
        <end position="305"/>
    </location>
</feature>
<keyword evidence="1" id="KW-1133">Transmembrane helix</keyword>
<feature type="transmembrane region" description="Helical" evidence="1">
    <location>
        <begin position="192"/>
        <end position="214"/>
    </location>
</feature>
<feature type="transmembrane region" description="Helical" evidence="1">
    <location>
        <begin position="39"/>
        <end position="59"/>
    </location>
</feature>
<keyword evidence="1" id="KW-0812">Transmembrane</keyword>
<evidence type="ECO:0000256" key="1">
    <source>
        <dbReference type="SAM" id="Phobius"/>
    </source>
</evidence>
<reference evidence="2 3" key="1">
    <citation type="submission" date="2012-02" db="EMBL/GenBank/DDBJ databases">
        <title>Complete genome sequence of Caldilinea aerophila DSM 14535 (= NBRC 102666).</title>
        <authorList>
            <person name="Oguchi A."/>
            <person name="Hosoyama A."/>
            <person name="Sekine M."/>
            <person name="Fukai R."/>
            <person name="Kato Y."/>
            <person name="Nakamura S."/>
            <person name="Hanada S."/>
            <person name="Yamazaki S."/>
            <person name="Fujita N."/>
        </authorList>
    </citation>
    <scope>NUCLEOTIDE SEQUENCE [LARGE SCALE GENOMIC DNA]</scope>
    <source>
        <strain evidence="3">DSM 14535 / JCM 11387 / NBRC 104270 / STL-6-O1</strain>
    </source>
</reference>
<dbReference type="eggNOG" id="COG5650">
    <property type="taxonomic scope" value="Bacteria"/>
</dbReference>
<dbReference type="HOGENOM" id="CLU_656693_0_0_0"/>
<feature type="transmembrane region" description="Helical" evidence="1">
    <location>
        <begin position="91"/>
        <end position="112"/>
    </location>
</feature>
<evidence type="ECO:0000313" key="2">
    <source>
        <dbReference type="EMBL" id="BAL98249.1"/>
    </source>
</evidence>
<accession>I0HZ12</accession>
<feature type="transmembrane region" description="Helical" evidence="1">
    <location>
        <begin position="6"/>
        <end position="27"/>
    </location>
</feature>
<dbReference type="AlphaFoldDB" id="I0HZ12"/>
<keyword evidence="3" id="KW-1185">Reference proteome</keyword>
<dbReference type="RefSeq" id="WP_014431491.1">
    <property type="nucleotide sequence ID" value="NC_017079.1"/>
</dbReference>
<protein>
    <submittedName>
        <fullName evidence="2">Uncharacterized protein</fullName>
    </submittedName>
</protein>
<organism evidence="2 3">
    <name type="scientific">Caldilinea aerophila (strain DSM 14535 / JCM 11387 / NBRC 104270 / STL-6-O1)</name>
    <dbReference type="NCBI Taxonomy" id="926550"/>
    <lineage>
        <taxon>Bacteria</taxon>
        <taxon>Bacillati</taxon>
        <taxon>Chloroflexota</taxon>
        <taxon>Caldilineae</taxon>
        <taxon>Caldilineales</taxon>
        <taxon>Caldilineaceae</taxon>
        <taxon>Caldilinea</taxon>
    </lineage>
</organism>
<dbReference type="Proteomes" id="UP000007880">
    <property type="component" value="Chromosome"/>
</dbReference>
<proteinExistence type="predicted"/>
<name>I0HZ12_CALAS</name>
<feature type="transmembrane region" description="Helical" evidence="1">
    <location>
        <begin position="312"/>
        <end position="330"/>
    </location>
</feature>
<feature type="transmembrane region" description="Helical" evidence="1">
    <location>
        <begin position="350"/>
        <end position="368"/>
    </location>
</feature>
<gene>
    <name evidence="2" type="ordered locus">CLDAP_02100</name>
</gene>